<evidence type="ECO:0000256" key="11">
    <source>
        <dbReference type="ARBA" id="ARBA00023002"/>
    </source>
</evidence>
<comment type="pathway">
    <text evidence="3 15">Cofactor biosynthesis; riboflavin biosynthesis; 5-amino-6-(D-ribitylamino)uracil from GTP: step 3/4.</text>
</comment>
<evidence type="ECO:0000313" key="21">
    <source>
        <dbReference type="Proteomes" id="UP001333818"/>
    </source>
</evidence>
<dbReference type="InterPro" id="IPR050765">
    <property type="entry name" value="Riboflavin_Biosynth_HTPR"/>
</dbReference>
<evidence type="ECO:0000256" key="8">
    <source>
        <dbReference type="ARBA" id="ARBA00022801"/>
    </source>
</evidence>
<evidence type="ECO:0000256" key="4">
    <source>
        <dbReference type="ARBA" id="ARBA00005259"/>
    </source>
</evidence>
<feature type="binding site" evidence="17">
    <location>
        <position position="194"/>
    </location>
    <ligand>
        <name>substrate</name>
    </ligand>
</feature>
<comment type="cofactor">
    <cofactor evidence="15 18">
        <name>Zn(2+)</name>
        <dbReference type="ChEBI" id="CHEBI:29105"/>
    </cofactor>
    <text evidence="15 18">Binds 1 zinc ion.</text>
</comment>
<dbReference type="PIRSF" id="PIRSF006769">
    <property type="entry name" value="RibD"/>
    <property type="match status" value="1"/>
</dbReference>
<evidence type="ECO:0000256" key="17">
    <source>
        <dbReference type="PIRSR" id="PIRSR006769-2"/>
    </source>
</evidence>
<dbReference type="GO" id="GO:0050661">
    <property type="term" value="F:NADP binding"/>
    <property type="evidence" value="ECO:0007669"/>
    <property type="project" value="InterPro"/>
</dbReference>
<dbReference type="InterPro" id="IPR002125">
    <property type="entry name" value="CMP_dCMP_dom"/>
</dbReference>
<reference evidence="20" key="1">
    <citation type="submission" date="2024-01" db="EMBL/GenBank/DDBJ databases">
        <title>Bank of Algae and Cyanobacteria of the Azores (BACA) strain genomes.</title>
        <authorList>
            <person name="Luz R."/>
            <person name="Cordeiro R."/>
            <person name="Fonseca A."/>
            <person name="Goncalves V."/>
        </authorList>
    </citation>
    <scope>NUCLEOTIDE SEQUENCE</scope>
    <source>
        <strain evidence="20">BACA0141</strain>
    </source>
</reference>
<dbReference type="RefSeq" id="WP_330485963.1">
    <property type="nucleotide sequence ID" value="NZ_JAZBJZ010000140.1"/>
</dbReference>
<evidence type="ECO:0000256" key="1">
    <source>
        <dbReference type="ARBA" id="ARBA00002151"/>
    </source>
</evidence>
<evidence type="ECO:0000256" key="13">
    <source>
        <dbReference type="ARBA" id="ARBA00049861"/>
    </source>
</evidence>
<dbReference type="PANTHER" id="PTHR38011:SF7">
    <property type="entry name" value="2,5-DIAMINO-6-RIBOSYLAMINO-4(3H)-PYRIMIDINONE 5'-PHOSPHATE REDUCTASE"/>
    <property type="match status" value="1"/>
</dbReference>
<organism evidence="20 21">
    <name type="scientific">Tumidithrix elongata BACA0141</name>
    <dbReference type="NCBI Taxonomy" id="2716417"/>
    <lineage>
        <taxon>Bacteria</taxon>
        <taxon>Bacillati</taxon>
        <taxon>Cyanobacteriota</taxon>
        <taxon>Cyanophyceae</taxon>
        <taxon>Pseudanabaenales</taxon>
        <taxon>Pseudanabaenaceae</taxon>
        <taxon>Tumidithrix</taxon>
        <taxon>Tumidithrix elongata</taxon>
    </lineage>
</organism>
<comment type="similarity">
    <text evidence="4 15">In the N-terminal section; belongs to the cytidine and deoxycytidylate deaminase family.</text>
</comment>
<feature type="binding site" evidence="17">
    <location>
        <position position="164"/>
    </location>
    <ligand>
        <name>NADP(+)</name>
        <dbReference type="ChEBI" id="CHEBI:58349"/>
    </ligand>
</feature>
<evidence type="ECO:0000259" key="19">
    <source>
        <dbReference type="PROSITE" id="PS51747"/>
    </source>
</evidence>
<keyword evidence="6 15" id="KW-0686">Riboflavin biosynthesis</keyword>
<evidence type="ECO:0000313" key="20">
    <source>
        <dbReference type="EMBL" id="MEE3719527.1"/>
    </source>
</evidence>
<dbReference type="InterPro" id="IPR002734">
    <property type="entry name" value="RibDG_C"/>
</dbReference>
<evidence type="ECO:0000256" key="6">
    <source>
        <dbReference type="ARBA" id="ARBA00022619"/>
    </source>
</evidence>
<keyword evidence="8 15" id="KW-0378">Hydrolase</keyword>
<name>A0AAW9PWF1_9CYAN</name>
<feature type="binding site" evidence="18">
    <location>
        <position position="53"/>
    </location>
    <ligand>
        <name>Zn(2+)</name>
        <dbReference type="ChEBI" id="CHEBI:29105"/>
        <note>catalytic</note>
    </ligand>
</feature>
<protein>
    <recommendedName>
        <fullName evidence="15">Riboflavin biosynthesis protein RibD</fullName>
    </recommendedName>
    <domain>
        <recommendedName>
            <fullName evidence="15">Diaminohydroxyphosphoribosylaminopyrimidine deaminase</fullName>
            <shortName evidence="15">DRAP deaminase</shortName>
            <ecNumber evidence="15">3.5.4.26</ecNumber>
        </recommendedName>
        <alternativeName>
            <fullName evidence="15">Riboflavin-specific deaminase</fullName>
        </alternativeName>
    </domain>
    <domain>
        <recommendedName>
            <fullName evidence="15">5-amino-6-(5-phosphoribosylamino)uracil reductase</fullName>
            <ecNumber evidence="15">1.1.1.193</ecNumber>
        </recommendedName>
        <alternativeName>
            <fullName evidence="15">HTP reductase</fullName>
        </alternativeName>
    </domain>
</protein>
<dbReference type="NCBIfam" id="TIGR00326">
    <property type="entry name" value="eubact_ribD"/>
    <property type="match status" value="1"/>
</dbReference>
<evidence type="ECO:0000256" key="16">
    <source>
        <dbReference type="PIRSR" id="PIRSR006769-1"/>
    </source>
</evidence>
<dbReference type="Pfam" id="PF00383">
    <property type="entry name" value="dCMP_cyt_deam_1"/>
    <property type="match status" value="1"/>
</dbReference>
<dbReference type="EC" id="1.1.1.193" evidence="15"/>
<keyword evidence="11 15" id="KW-0560">Oxidoreductase</keyword>
<sequence>MTDPTHLQWMLRCLELAQRARGYTSPNPMVGCVIVKDGEVLGEGWHPAAGQPHAEVFALRAVQANYPDNPDLTKGATLYVNLEPCNHHGRTPPCTEAIIQAGIGEVFVGMVDPDPRVSGGGCDRLRAEGIKVTVGIAEAECQALNEAFYHRVLHQVPFGILKYAMTLDGKIATTSGHSYWITGESARREVHRLRADCDAVITGGNTVRLDNPHLTTHGLSDRAPLRVVMTRSLDLPNVANLWQVDAMHQTLVVTLPNQNPELQTSLRDRGVEVLEIPELSVPWVMTELAQRGCNSVVWECGGVLAAQAIAAGAVQKVYAFIAPKLIGGKDAPSPVADLGYEQMTQARSLSRTNFKQIGDDWLITGYLDSSQLA</sequence>
<evidence type="ECO:0000256" key="9">
    <source>
        <dbReference type="ARBA" id="ARBA00022833"/>
    </source>
</evidence>
<keyword evidence="10 15" id="KW-0521">NADP</keyword>
<dbReference type="InterPro" id="IPR016193">
    <property type="entry name" value="Cytidine_deaminase-like"/>
</dbReference>
<feature type="binding site" evidence="18">
    <location>
        <position position="94"/>
    </location>
    <ligand>
        <name>Zn(2+)</name>
        <dbReference type="ChEBI" id="CHEBI:29105"/>
        <note>catalytic</note>
    </ligand>
</feature>
<evidence type="ECO:0000256" key="2">
    <source>
        <dbReference type="ARBA" id="ARBA00004882"/>
    </source>
</evidence>
<feature type="binding site" evidence="17">
    <location>
        <position position="210"/>
    </location>
    <ligand>
        <name>NADP(+)</name>
        <dbReference type="ChEBI" id="CHEBI:58349"/>
    </ligand>
</feature>
<comment type="caution">
    <text evidence="20">The sequence shown here is derived from an EMBL/GenBank/DDBJ whole genome shotgun (WGS) entry which is preliminary data.</text>
</comment>
<feature type="binding site" evidence="17">
    <location>
        <position position="178"/>
    </location>
    <ligand>
        <name>substrate</name>
    </ligand>
</feature>
<comment type="catalytic activity">
    <reaction evidence="13 15">
        <text>5-amino-6-(5-phospho-D-ribitylamino)uracil + NADP(+) = 5-amino-6-(5-phospho-D-ribosylamino)uracil + NADPH + H(+)</text>
        <dbReference type="Rhea" id="RHEA:17845"/>
        <dbReference type="ChEBI" id="CHEBI:15378"/>
        <dbReference type="ChEBI" id="CHEBI:57783"/>
        <dbReference type="ChEBI" id="CHEBI:58349"/>
        <dbReference type="ChEBI" id="CHEBI:58421"/>
        <dbReference type="ChEBI" id="CHEBI:58453"/>
        <dbReference type="EC" id="1.1.1.193"/>
    </reaction>
</comment>
<keyword evidence="12" id="KW-0511">Multifunctional enzyme</keyword>
<evidence type="ECO:0000256" key="3">
    <source>
        <dbReference type="ARBA" id="ARBA00004910"/>
    </source>
</evidence>
<dbReference type="InterPro" id="IPR024072">
    <property type="entry name" value="DHFR-like_dom_sf"/>
</dbReference>
<dbReference type="PANTHER" id="PTHR38011">
    <property type="entry name" value="DIHYDROFOLATE REDUCTASE FAMILY PROTEIN (AFU_ORTHOLOGUE AFUA_8G06820)"/>
    <property type="match status" value="1"/>
</dbReference>
<dbReference type="SUPFAM" id="SSF53927">
    <property type="entry name" value="Cytidine deaminase-like"/>
    <property type="match status" value="1"/>
</dbReference>
<feature type="binding site" evidence="18">
    <location>
        <position position="85"/>
    </location>
    <ligand>
        <name>Zn(2+)</name>
        <dbReference type="ChEBI" id="CHEBI:29105"/>
        <note>catalytic</note>
    </ligand>
</feature>
<feature type="binding site" evidence="17">
    <location>
        <position position="214"/>
    </location>
    <ligand>
        <name>substrate</name>
    </ligand>
</feature>
<dbReference type="FunFam" id="3.40.140.10:FF:000025">
    <property type="entry name" value="Riboflavin biosynthesis protein RibD"/>
    <property type="match status" value="1"/>
</dbReference>
<dbReference type="Gene3D" id="3.40.140.10">
    <property type="entry name" value="Cytidine Deaminase, domain 2"/>
    <property type="match status" value="1"/>
</dbReference>
<evidence type="ECO:0000256" key="12">
    <source>
        <dbReference type="ARBA" id="ARBA00023268"/>
    </source>
</evidence>
<dbReference type="PROSITE" id="PS00903">
    <property type="entry name" value="CYT_DCMP_DEAMINASES_1"/>
    <property type="match status" value="1"/>
</dbReference>
<feature type="binding site" evidence="17">
    <location>
        <position position="180"/>
    </location>
    <ligand>
        <name>NADP(+)</name>
        <dbReference type="ChEBI" id="CHEBI:58349"/>
    </ligand>
</feature>
<evidence type="ECO:0000256" key="14">
    <source>
        <dbReference type="ARBA" id="ARBA00049886"/>
    </source>
</evidence>
<keyword evidence="21" id="KW-1185">Reference proteome</keyword>
<dbReference type="GO" id="GO:0008835">
    <property type="term" value="F:diaminohydroxyphosphoribosylaminopyrimidine deaminase activity"/>
    <property type="evidence" value="ECO:0007669"/>
    <property type="project" value="UniProtKB-EC"/>
</dbReference>
<dbReference type="AlphaFoldDB" id="A0AAW9PWF1"/>
<dbReference type="NCBIfam" id="TIGR00227">
    <property type="entry name" value="ribD_Cterm"/>
    <property type="match status" value="1"/>
</dbReference>
<feature type="domain" description="CMP/dCMP-type deaminase" evidence="19">
    <location>
        <begin position="4"/>
        <end position="133"/>
    </location>
</feature>
<comment type="similarity">
    <text evidence="5 15">In the C-terminal section; belongs to the HTP reductase family.</text>
</comment>
<evidence type="ECO:0000256" key="10">
    <source>
        <dbReference type="ARBA" id="ARBA00022857"/>
    </source>
</evidence>
<dbReference type="GO" id="GO:0009231">
    <property type="term" value="P:riboflavin biosynthetic process"/>
    <property type="evidence" value="ECO:0007669"/>
    <property type="project" value="UniProtKB-KW"/>
</dbReference>
<dbReference type="PROSITE" id="PS51747">
    <property type="entry name" value="CYT_DCMP_DEAMINASES_2"/>
    <property type="match status" value="1"/>
</dbReference>
<dbReference type="Proteomes" id="UP001333818">
    <property type="component" value="Unassembled WGS sequence"/>
</dbReference>
<evidence type="ECO:0000256" key="5">
    <source>
        <dbReference type="ARBA" id="ARBA00007417"/>
    </source>
</evidence>
<feature type="binding site" evidence="17">
    <location>
        <position position="299"/>
    </location>
    <ligand>
        <name>substrate</name>
    </ligand>
</feature>
<dbReference type="SUPFAM" id="SSF53597">
    <property type="entry name" value="Dihydrofolate reductase-like"/>
    <property type="match status" value="1"/>
</dbReference>
<dbReference type="InterPro" id="IPR004794">
    <property type="entry name" value="Eubact_RibD"/>
</dbReference>
<dbReference type="InterPro" id="IPR011549">
    <property type="entry name" value="RibD_C"/>
</dbReference>
<comment type="catalytic activity">
    <reaction evidence="14 15">
        <text>2,5-diamino-6-hydroxy-4-(5-phosphoribosylamino)-pyrimidine + H2O + H(+) = 5-amino-6-(5-phospho-D-ribosylamino)uracil + NH4(+)</text>
        <dbReference type="Rhea" id="RHEA:21868"/>
        <dbReference type="ChEBI" id="CHEBI:15377"/>
        <dbReference type="ChEBI" id="CHEBI:15378"/>
        <dbReference type="ChEBI" id="CHEBI:28938"/>
        <dbReference type="ChEBI" id="CHEBI:58453"/>
        <dbReference type="ChEBI" id="CHEBI:58614"/>
        <dbReference type="EC" id="3.5.4.26"/>
    </reaction>
</comment>
<dbReference type="EMBL" id="JAZBJZ010000140">
    <property type="protein sequence ID" value="MEE3719527.1"/>
    <property type="molecule type" value="Genomic_DNA"/>
</dbReference>
<feature type="active site" description="Proton donor" evidence="16">
    <location>
        <position position="55"/>
    </location>
</feature>
<evidence type="ECO:0000256" key="7">
    <source>
        <dbReference type="ARBA" id="ARBA00022723"/>
    </source>
</evidence>
<feature type="binding site" evidence="17">
    <location>
        <position position="206"/>
    </location>
    <ligand>
        <name>substrate</name>
    </ligand>
</feature>
<dbReference type="GO" id="GO:0008703">
    <property type="term" value="F:5-amino-6-(5-phosphoribosylamino)uracil reductase activity"/>
    <property type="evidence" value="ECO:0007669"/>
    <property type="project" value="UniProtKB-EC"/>
</dbReference>
<keyword evidence="7 15" id="KW-0479">Metal-binding</keyword>
<dbReference type="CDD" id="cd01284">
    <property type="entry name" value="Riboflavin_deaminase-reductase"/>
    <property type="match status" value="1"/>
</dbReference>
<comment type="pathway">
    <text evidence="2 15">Cofactor biosynthesis; riboflavin biosynthesis; 5-amino-6-(D-ribitylamino)uracil from GTP: step 2/4.</text>
</comment>
<dbReference type="GO" id="GO:0008270">
    <property type="term" value="F:zinc ion binding"/>
    <property type="evidence" value="ECO:0007669"/>
    <property type="project" value="InterPro"/>
</dbReference>
<dbReference type="Pfam" id="PF01872">
    <property type="entry name" value="RibD_C"/>
    <property type="match status" value="1"/>
</dbReference>
<accession>A0AAW9PWF1</accession>
<gene>
    <name evidence="20" type="primary">ribD</name>
    <name evidence="20" type="ORF">V2H45_22540</name>
</gene>
<keyword evidence="9 15" id="KW-0862">Zinc</keyword>
<comment type="function">
    <text evidence="1 15">Converts 2,5-diamino-6-(ribosylamino)-4(3h)-pyrimidinone 5'-phosphate into 5-amino-6-(ribosylamino)-2,4(1h,3h)-pyrimidinedione 5'-phosphate.</text>
</comment>
<proteinExistence type="inferred from homology"/>
<dbReference type="Gene3D" id="3.40.430.10">
    <property type="entry name" value="Dihydrofolate Reductase, subunit A"/>
    <property type="match status" value="1"/>
</dbReference>
<evidence type="ECO:0000256" key="15">
    <source>
        <dbReference type="PIRNR" id="PIRNR006769"/>
    </source>
</evidence>
<evidence type="ECO:0000256" key="18">
    <source>
        <dbReference type="PIRSR" id="PIRSR006769-3"/>
    </source>
</evidence>
<dbReference type="EC" id="3.5.4.26" evidence="15"/>
<dbReference type="InterPro" id="IPR016192">
    <property type="entry name" value="APOBEC/CMP_deaminase_Zn-bd"/>
</dbReference>